<gene>
    <name evidence="2" type="ORF">PACLA_8A042445</name>
</gene>
<feature type="compositionally biased region" description="Acidic residues" evidence="1">
    <location>
        <begin position="28"/>
        <end position="54"/>
    </location>
</feature>
<dbReference type="SMART" id="SM00444">
    <property type="entry name" value="GYF"/>
    <property type="match status" value="1"/>
</dbReference>
<dbReference type="PROSITE" id="PS50829">
    <property type="entry name" value="GYF"/>
    <property type="match status" value="1"/>
</dbReference>
<dbReference type="GO" id="GO:0005682">
    <property type="term" value="C:U5 snRNP"/>
    <property type="evidence" value="ECO:0007669"/>
    <property type="project" value="InterPro"/>
</dbReference>
<dbReference type="InterPro" id="IPR035445">
    <property type="entry name" value="GYF-like_dom_sf"/>
</dbReference>
<evidence type="ECO:0000313" key="2">
    <source>
        <dbReference type="EMBL" id="CAB3997913.1"/>
    </source>
</evidence>
<feature type="region of interest" description="Disordered" evidence="1">
    <location>
        <begin position="153"/>
        <end position="187"/>
    </location>
</feature>
<evidence type="ECO:0000313" key="3">
    <source>
        <dbReference type="Proteomes" id="UP001152795"/>
    </source>
</evidence>
<dbReference type="InterPro" id="IPR003169">
    <property type="entry name" value="GYF"/>
</dbReference>
<name>A0A6S7H092_PARCT</name>
<accession>A0A6S7H092</accession>
<reference evidence="2" key="1">
    <citation type="submission" date="2020-04" db="EMBL/GenBank/DDBJ databases">
        <authorList>
            <person name="Alioto T."/>
            <person name="Alioto T."/>
            <person name="Gomez Garrido J."/>
        </authorList>
    </citation>
    <scope>NUCLEOTIDE SEQUENCE</scope>
    <source>
        <strain evidence="2">A484AB</strain>
    </source>
</reference>
<dbReference type="SUPFAM" id="SSF55277">
    <property type="entry name" value="GYF domain"/>
    <property type="match status" value="1"/>
</dbReference>
<dbReference type="OrthoDB" id="331341at2759"/>
<proteinExistence type="predicted"/>
<feature type="region of interest" description="Disordered" evidence="1">
    <location>
        <begin position="1"/>
        <end position="64"/>
    </location>
</feature>
<organism evidence="2 3">
    <name type="scientific">Paramuricea clavata</name>
    <name type="common">Red gorgonian</name>
    <name type="synonym">Violescent sea-whip</name>
    <dbReference type="NCBI Taxonomy" id="317549"/>
    <lineage>
        <taxon>Eukaryota</taxon>
        <taxon>Metazoa</taxon>
        <taxon>Cnidaria</taxon>
        <taxon>Anthozoa</taxon>
        <taxon>Octocorallia</taxon>
        <taxon>Malacalcyonacea</taxon>
        <taxon>Plexauridae</taxon>
        <taxon>Paramuricea</taxon>
    </lineage>
</organism>
<dbReference type="Proteomes" id="UP001152795">
    <property type="component" value="Unassembled WGS sequence"/>
</dbReference>
<dbReference type="CDD" id="cd00072">
    <property type="entry name" value="GYF"/>
    <property type="match status" value="1"/>
</dbReference>
<evidence type="ECO:0000256" key="1">
    <source>
        <dbReference type="SAM" id="MobiDB-lite"/>
    </source>
</evidence>
<dbReference type="EMBL" id="CACRXK020003226">
    <property type="protein sequence ID" value="CAB3997913.1"/>
    <property type="molecule type" value="Genomic_DNA"/>
</dbReference>
<comment type="caution">
    <text evidence="2">The sequence shown here is derived from an EMBL/GenBank/DDBJ whole genome shotgun (WGS) entry which is preliminary data.</text>
</comment>
<protein>
    <submittedName>
        <fullName evidence="2">CD2 antigen cytoplasmic tail-binding 2-like</fullName>
    </submittedName>
</protein>
<feature type="compositionally biased region" description="Basic and acidic residues" evidence="1">
    <location>
        <begin position="173"/>
        <end position="187"/>
    </location>
</feature>
<dbReference type="Pfam" id="PF02213">
    <property type="entry name" value="GYF"/>
    <property type="match status" value="1"/>
</dbReference>
<dbReference type="FunFam" id="3.30.1490.40:FF:000005">
    <property type="entry name" value="CD2 antigen cytoplasmic tail-binding protein 2"/>
    <property type="match status" value="1"/>
</dbReference>
<dbReference type="PANTHER" id="PTHR13138:SF3">
    <property type="entry name" value="CD2 ANTIGEN CYTOPLASMIC TAIL-BINDING PROTEIN 2"/>
    <property type="match status" value="1"/>
</dbReference>
<dbReference type="AlphaFoldDB" id="A0A6S7H092"/>
<dbReference type="Gene3D" id="3.30.1490.40">
    <property type="match status" value="1"/>
</dbReference>
<sequence length="329" mass="37404">MSSQKKVTFAEENEEKSGRFKGKHSLDSDEESDGQGEDEGNLLDEDDIEGQEEATIDHEGEVTITPFNLREEMEEGHFDSAGNYFVKKSKEIRDEWLDGVDWQKIDERAGKIEKEKDDEQFEDAPDEINKTTTMKSILEILKPGETVLKGLKRLGGKTQTQSSASRKWKTKRTKLDESAETKDSVETTSENKDLLLKLTGLADDLLQAGVFSVYQDTYEKLAYRVKEIEKEKVEALDDDALEAAFQQGSGETSSASVEAPKETSVDDDETKWYYKWKNDDDAETFGPFGSTQMLDWSNEGYFGNGVWVRKSNQSGDFYNSKRIDFELYI</sequence>
<keyword evidence="3" id="KW-1185">Reference proteome</keyword>
<dbReference type="PANTHER" id="PTHR13138">
    <property type="entry name" value="PROTEIN LIN1"/>
    <property type="match status" value="1"/>
</dbReference>
<dbReference type="InterPro" id="IPR039905">
    <property type="entry name" value="CD2BP2/Lin1"/>
</dbReference>